<reference evidence="10 11" key="1">
    <citation type="journal article" date="2012" name="J. Bacteriol.">
        <title>Genome Sequence of the Pattern-Forming Social Bacterium Paenibacillus dendritiformis C454 Chiral Morphotype.</title>
        <authorList>
            <person name="Sirota-Madi A."/>
            <person name="Olender T."/>
            <person name="Helman Y."/>
            <person name="Brainis I."/>
            <person name="Finkelshtein A."/>
            <person name="Roth D."/>
            <person name="Hagai E."/>
            <person name="Leshkowitz D."/>
            <person name="Brodsky L."/>
            <person name="Galatenko V."/>
            <person name="Nikolaev V."/>
            <person name="Gutnick D.L."/>
            <person name="Lancet D."/>
            <person name="Ben-Jacob E."/>
        </authorList>
    </citation>
    <scope>NUCLEOTIDE SEQUENCE [LARGE SCALE GENOMIC DNA]</scope>
    <source>
        <strain evidence="10 11">C454</strain>
    </source>
</reference>
<gene>
    <name evidence="10" type="ORF">PDENDC454_12650</name>
</gene>
<feature type="transmembrane region" description="Helical" evidence="9">
    <location>
        <begin position="205"/>
        <end position="229"/>
    </location>
</feature>
<dbReference type="Pfam" id="PF00860">
    <property type="entry name" value="Xan_ur_permease"/>
    <property type="match status" value="1"/>
</dbReference>
<keyword evidence="5 8" id="KW-0812">Transmembrane</keyword>
<name>H3SG75_9BACL</name>
<protein>
    <submittedName>
        <fullName evidence="10">PbuO</fullName>
    </submittedName>
</protein>
<dbReference type="PATRIC" id="fig|1131935.3.peg.2609"/>
<accession>H3SG75</accession>
<feature type="transmembrane region" description="Helical" evidence="9">
    <location>
        <begin position="382"/>
        <end position="411"/>
    </location>
</feature>
<evidence type="ECO:0000256" key="4">
    <source>
        <dbReference type="ARBA" id="ARBA00022475"/>
    </source>
</evidence>
<evidence type="ECO:0000256" key="6">
    <source>
        <dbReference type="ARBA" id="ARBA00022989"/>
    </source>
</evidence>
<feature type="transmembrane region" description="Helical" evidence="9">
    <location>
        <begin position="178"/>
        <end position="198"/>
    </location>
</feature>
<feature type="transmembrane region" description="Helical" evidence="9">
    <location>
        <begin position="63"/>
        <end position="86"/>
    </location>
</feature>
<keyword evidence="7 8" id="KW-0472">Membrane</keyword>
<comment type="similarity">
    <text evidence="2 8">Belongs to the nucleobase:cation symporter-2 (NCS2) (TC 2.A.40) family. Azg-like subfamily.</text>
</comment>
<comment type="subcellular location">
    <subcellularLocation>
        <location evidence="1 8">Cell membrane</location>
        <topology evidence="1 8">Multi-pass membrane protein</topology>
    </subcellularLocation>
</comment>
<dbReference type="STRING" id="1131935.PDENDC454_12650"/>
<evidence type="ECO:0000256" key="8">
    <source>
        <dbReference type="PIRNR" id="PIRNR005353"/>
    </source>
</evidence>
<evidence type="ECO:0000313" key="11">
    <source>
        <dbReference type="Proteomes" id="UP000003900"/>
    </source>
</evidence>
<evidence type="ECO:0000256" key="9">
    <source>
        <dbReference type="SAM" id="Phobius"/>
    </source>
</evidence>
<proteinExistence type="inferred from homology"/>
<dbReference type="PANTHER" id="PTHR43337">
    <property type="entry name" value="XANTHINE/URACIL PERMEASE C887.17-RELATED"/>
    <property type="match status" value="1"/>
</dbReference>
<feature type="transmembrane region" description="Helical" evidence="9">
    <location>
        <begin position="325"/>
        <end position="345"/>
    </location>
</feature>
<dbReference type="AlphaFoldDB" id="H3SG75"/>
<keyword evidence="11" id="KW-1185">Reference proteome</keyword>
<feature type="transmembrane region" description="Helical" evidence="9">
    <location>
        <begin position="106"/>
        <end position="128"/>
    </location>
</feature>
<organism evidence="10 11">
    <name type="scientific">Paenibacillus dendritiformis C454</name>
    <dbReference type="NCBI Taxonomy" id="1131935"/>
    <lineage>
        <taxon>Bacteria</taxon>
        <taxon>Bacillati</taxon>
        <taxon>Bacillota</taxon>
        <taxon>Bacilli</taxon>
        <taxon>Bacillales</taxon>
        <taxon>Paenibacillaceae</taxon>
        <taxon>Paenibacillus</taxon>
    </lineage>
</organism>
<sequence>MRDAQGKEGAEFMIEKWFKLKEHGTNARTEMTAGLTTFLTMVYIVVVNPAILSGAGVPFQQVFTATVISAIIGTLTMALAANHPIAVAPGMGMNAYFTSVVASQGVSYQTVFGTVFLAGILFLLLTFTKLRETLIESIPAPLKFGITAGIGLFIAFIGLKSSGIVVASESTMVAFGDLHQPVTLLTLAGLFITLILMARKVHGALFIGMAVTAVIGYFMGLMKFTGVVALPTAPVLFDIDISGVFTHGLYTVVFAFLLVTIFDTTGTMIGVAEQAGLMKGNSFPRAKQALLADALATTAGSLMGTTPSSAYVESSAGVAAGGRTGLTSAVVAGLFFLSLFFSPVIEAISSLPAITAPVLIIVGCFMMEGLARIQWKQFDDAFPAFAIMISMPLTSSIATGIAIGFITYPLIKLFSGKGRQVHPILYVFGVIFALQMVFFPAH</sequence>
<feature type="transmembrane region" description="Helical" evidence="9">
    <location>
        <begin position="423"/>
        <end position="441"/>
    </location>
</feature>
<feature type="transmembrane region" description="Helical" evidence="9">
    <location>
        <begin position="140"/>
        <end position="158"/>
    </location>
</feature>
<dbReference type="GO" id="GO:0005345">
    <property type="term" value="F:purine nucleobase transmembrane transporter activity"/>
    <property type="evidence" value="ECO:0007669"/>
    <property type="project" value="TreeGrafter"/>
</dbReference>
<evidence type="ECO:0000256" key="2">
    <source>
        <dbReference type="ARBA" id="ARBA00005697"/>
    </source>
</evidence>
<dbReference type="InterPro" id="IPR006043">
    <property type="entry name" value="NCS2"/>
</dbReference>
<dbReference type="PANTHER" id="PTHR43337:SF1">
    <property type="entry name" value="XANTHINE_URACIL PERMEASE C887.17-RELATED"/>
    <property type="match status" value="1"/>
</dbReference>
<comment type="caution">
    <text evidence="10">The sequence shown here is derived from an EMBL/GenBank/DDBJ whole genome shotgun (WGS) entry which is preliminary data.</text>
</comment>
<evidence type="ECO:0000256" key="7">
    <source>
        <dbReference type="ARBA" id="ARBA00023136"/>
    </source>
</evidence>
<dbReference type="Proteomes" id="UP000003900">
    <property type="component" value="Unassembled WGS sequence"/>
</dbReference>
<feature type="transmembrane region" description="Helical" evidence="9">
    <location>
        <begin position="351"/>
        <end position="370"/>
    </location>
</feature>
<feature type="transmembrane region" description="Helical" evidence="9">
    <location>
        <begin position="31"/>
        <end position="51"/>
    </location>
</feature>
<evidence type="ECO:0000256" key="1">
    <source>
        <dbReference type="ARBA" id="ARBA00004651"/>
    </source>
</evidence>
<keyword evidence="4 8" id="KW-1003">Cell membrane</keyword>
<evidence type="ECO:0000256" key="3">
    <source>
        <dbReference type="ARBA" id="ARBA00022448"/>
    </source>
</evidence>
<evidence type="ECO:0000256" key="5">
    <source>
        <dbReference type="ARBA" id="ARBA00022692"/>
    </source>
</evidence>
<dbReference type="GO" id="GO:0005886">
    <property type="term" value="C:plasma membrane"/>
    <property type="evidence" value="ECO:0007669"/>
    <property type="project" value="UniProtKB-SubCell"/>
</dbReference>
<keyword evidence="3 8" id="KW-0813">Transport</keyword>
<dbReference type="InterPro" id="IPR026033">
    <property type="entry name" value="Azg-like_bact_archaea"/>
</dbReference>
<dbReference type="PIRSF" id="PIRSF005353">
    <property type="entry name" value="PbuG"/>
    <property type="match status" value="1"/>
</dbReference>
<keyword evidence="6 8" id="KW-1133">Transmembrane helix</keyword>
<dbReference type="InterPro" id="IPR045018">
    <property type="entry name" value="Azg-like"/>
</dbReference>
<dbReference type="EMBL" id="AHKH01000028">
    <property type="protein sequence ID" value="EHQ61885.1"/>
    <property type="molecule type" value="Genomic_DNA"/>
</dbReference>
<evidence type="ECO:0000313" key="10">
    <source>
        <dbReference type="EMBL" id="EHQ61885.1"/>
    </source>
</evidence>